<dbReference type="AlphaFoldDB" id="A0A9N9N534"/>
<sequence length="255" mass="28983">MANVAAVLETQKSLETMLMRRMTDLEAQLHTKTTSPKEDKDKLTLFQEEFNSFKVLVISIFKLLRQQISEILKAVDTMETRQRQKCLLFSGVPEKSEENLSVTVVTLFQRHLGLTDVSNNCVKTSYRLGRFIEGRTRPIVVQFSNITSRSLVWKNKTKFKGSSLVLHEFLTKERQAAFKTARDHFGVNKVWTSNGTVCISTPDNSVVRLISLDELNKVITKFPRTSPVAGALDVEPSQILKPVQTRAKRVNKNVK</sequence>
<dbReference type="EMBL" id="OU893341">
    <property type="protein sequence ID" value="CAG9782733.1"/>
    <property type="molecule type" value="Genomic_DNA"/>
</dbReference>
<reference evidence="1" key="2">
    <citation type="submission" date="2022-10" db="EMBL/GenBank/DDBJ databases">
        <authorList>
            <consortium name="ENA_rothamsted_submissions"/>
            <consortium name="culmorum"/>
            <person name="King R."/>
        </authorList>
    </citation>
    <scope>NUCLEOTIDE SEQUENCE</scope>
</reference>
<reference evidence="1" key="1">
    <citation type="submission" date="2021-12" db="EMBL/GenBank/DDBJ databases">
        <authorList>
            <person name="King R."/>
        </authorList>
    </citation>
    <scope>NUCLEOTIDE SEQUENCE</scope>
</reference>
<organism evidence="1 2">
    <name type="scientific">Diatraea saccharalis</name>
    <name type="common">sugarcane borer</name>
    <dbReference type="NCBI Taxonomy" id="40085"/>
    <lineage>
        <taxon>Eukaryota</taxon>
        <taxon>Metazoa</taxon>
        <taxon>Ecdysozoa</taxon>
        <taxon>Arthropoda</taxon>
        <taxon>Hexapoda</taxon>
        <taxon>Insecta</taxon>
        <taxon>Pterygota</taxon>
        <taxon>Neoptera</taxon>
        <taxon>Endopterygota</taxon>
        <taxon>Lepidoptera</taxon>
        <taxon>Glossata</taxon>
        <taxon>Ditrysia</taxon>
        <taxon>Pyraloidea</taxon>
        <taxon>Crambidae</taxon>
        <taxon>Crambinae</taxon>
        <taxon>Diatraea</taxon>
    </lineage>
</organism>
<proteinExistence type="predicted"/>
<keyword evidence="2" id="KW-1185">Reference proteome</keyword>
<evidence type="ECO:0000313" key="2">
    <source>
        <dbReference type="Proteomes" id="UP001153714"/>
    </source>
</evidence>
<evidence type="ECO:0000313" key="1">
    <source>
        <dbReference type="EMBL" id="CAG9782733.1"/>
    </source>
</evidence>
<protein>
    <submittedName>
        <fullName evidence="1">Uncharacterized protein</fullName>
    </submittedName>
</protein>
<accession>A0A9N9N534</accession>
<gene>
    <name evidence="1" type="ORF">DIATSA_LOCUS969</name>
</gene>
<dbReference type="Proteomes" id="UP001153714">
    <property type="component" value="Chromosome 10"/>
</dbReference>
<name>A0A9N9N534_9NEOP</name>
<dbReference type="OrthoDB" id="7482633at2759"/>